<dbReference type="InterPro" id="IPR001584">
    <property type="entry name" value="Integrase_cat-core"/>
</dbReference>
<protein>
    <submittedName>
        <fullName evidence="4">Mu DNA-binding domain-containing protein</fullName>
    </submittedName>
</protein>
<dbReference type="Pfam" id="PF09299">
    <property type="entry name" value="Mu-transpos_C"/>
    <property type="match status" value="1"/>
</dbReference>
<gene>
    <name evidence="4" type="ORF">SAMN05421783_13621</name>
</gene>
<evidence type="ECO:0000256" key="1">
    <source>
        <dbReference type="SAM" id="MobiDB-lite"/>
    </source>
</evidence>
<organism evidence="4 5">
    <name type="scientific">Thiocapsa roseopersicina</name>
    <dbReference type="NCBI Taxonomy" id="1058"/>
    <lineage>
        <taxon>Bacteria</taxon>
        <taxon>Pseudomonadati</taxon>
        <taxon>Pseudomonadota</taxon>
        <taxon>Gammaproteobacteria</taxon>
        <taxon>Chromatiales</taxon>
        <taxon>Chromatiaceae</taxon>
        <taxon>Thiocapsa</taxon>
    </lineage>
</organism>
<sequence length="751" mass="83100">MRSWYAASELAGLPGMRLSPRAVSRQAEAEGWISSPRKARGGGLEYALASLPEATQAHLKAAAEEARIAELVAAIPVPETPPMPAEPKPDPAEEERARQRRKAEGMAKFSALAPTHTKRLRAKGREWCVLACGQIVREEGMTREAARLALVERVNLGKVPVPAVAADALPLRHGRRALTAPTLLAWTLAYERDGIWGLTDGYGNRKGGSKIETQPALLALILGQLFAQPQSTGEDLYALVQARGDELQAAGVALPRLRAVQEFRRRWIAENAEIWTRMVNPGKWKNLYQTAYGSHHDQIERLNQLWEMDSTPGDWLLIDGRHTVVGCIDLWSRRLKLRVSKTSTAAAVGQCFRSAALEWGMPEGVRTDNGADYTSEYFGGFLEHLRIPQSLCMPYAGEQKGTIERALKTMAYGILKLLPGYIGHNVAEAQEIRARKTFAERVMTPGEVVAVDLTSGDLQRLLDGWVANIYHQDAHSGEGMGGMTPFAKAASWNGEIRAADPRALDALLMRPGGKPRNVGKKGIFWERRRYIGAKLGRFSGRSVYFRYDEADLGRIYVYDDDSFICIAECPEMTGISRAEVAAAARAEQKKFIAEQTEDLKRYKRATTENAAELVLKHRAKQAEKLVEFPKQTTPYTTPMLDAAAEAARASDPAPMRVDTPEQIAVAAALPTIQAPVGGGSNVVRLDPIETSKTRFLKWLKLDEEVIRGEHANNPEQLRWWRAYGECGEFKAEKQMSETWPEAYGLTAKAQV</sequence>
<dbReference type="Gene3D" id="1.10.10.10">
    <property type="entry name" value="Winged helix-like DNA-binding domain superfamily/Winged helix DNA-binding domain"/>
    <property type="match status" value="1"/>
</dbReference>
<dbReference type="InterPro" id="IPR009061">
    <property type="entry name" value="DNA-bd_dom_put_sf"/>
</dbReference>
<dbReference type="RefSeq" id="WP_093037864.1">
    <property type="nucleotide sequence ID" value="NZ_FNNZ01000036.1"/>
</dbReference>
<dbReference type="Gene3D" id="3.30.420.10">
    <property type="entry name" value="Ribonuclease H-like superfamily/Ribonuclease H"/>
    <property type="match status" value="1"/>
</dbReference>
<dbReference type="Pfam" id="PF00665">
    <property type="entry name" value="rve"/>
    <property type="match status" value="1"/>
</dbReference>
<evidence type="ECO:0000259" key="3">
    <source>
        <dbReference type="PROSITE" id="PS51702"/>
    </source>
</evidence>
<reference evidence="5" key="1">
    <citation type="submission" date="2016-10" db="EMBL/GenBank/DDBJ databases">
        <authorList>
            <person name="Varghese N."/>
            <person name="Submissions S."/>
        </authorList>
    </citation>
    <scope>NUCLEOTIDE SEQUENCE [LARGE SCALE GENOMIC DNA]</scope>
    <source>
        <strain evidence="5">DSM 217</strain>
    </source>
</reference>
<keyword evidence="4" id="KW-0238">DNA-binding</keyword>
<evidence type="ECO:0000259" key="2">
    <source>
        <dbReference type="PROSITE" id="PS50994"/>
    </source>
</evidence>
<keyword evidence="5" id="KW-1185">Reference proteome</keyword>
<dbReference type="InterPro" id="IPR015378">
    <property type="entry name" value="Transposase-like_Mu_C"/>
</dbReference>
<feature type="domain" description="HTH Mu-type" evidence="3">
    <location>
        <begin position="1"/>
        <end position="67"/>
    </location>
</feature>
<dbReference type="SUPFAM" id="SSF46955">
    <property type="entry name" value="Putative DNA-binding domain"/>
    <property type="match status" value="1"/>
</dbReference>
<dbReference type="OrthoDB" id="5756824at2"/>
<name>A0A1H3CPH6_THIRO</name>
<accession>A0A1H3CPH6</accession>
<feature type="domain" description="Integrase catalytic" evidence="2">
    <location>
        <begin position="296"/>
        <end position="493"/>
    </location>
</feature>
<dbReference type="InterPro" id="IPR012337">
    <property type="entry name" value="RNaseH-like_sf"/>
</dbReference>
<evidence type="ECO:0000313" key="5">
    <source>
        <dbReference type="Proteomes" id="UP000198816"/>
    </source>
</evidence>
<dbReference type="GO" id="GO:0003677">
    <property type="term" value="F:DNA binding"/>
    <property type="evidence" value="ECO:0007669"/>
    <property type="project" value="UniProtKB-KW"/>
</dbReference>
<dbReference type="GO" id="GO:0015074">
    <property type="term" value="P:DNA integration"/>
    <property type="evidence" value="ECO:0007669"/>
    <property type="project" value="InterPro"/>
</dbReference>
<dbReference type="InterPro" id="IPR009004">
    <property type="entry name" value="Transposase_Mu_C"/>
</dbReference>
<feature type="region of interest" description="Disordered" evidence="1">
    <location>
        <begin position="77"/>
        <end position="101"/>
    </location>
</feature>
<dbReference type="Gene3D" id="2.30.30.130">
    <property type="entry name" value="Transposase, Mu, C-terminal"/>
    <property type="match status" value="1"/>
</dbReference>
<dbReference type="Pfam" id="PF02316">
    <property type="entry name" value="HTH_Tnp_Mu_1"/>
    <property type="match status" value="1"/>
</dbReference>
<dbReference type="SUPFAM" id="SSF53098">
    <property type="entry name" value="Ribonuclease H-like"/>
    <property type="match status" value="1"/>
</dbReference>
<feature type="compositionally biased region" description="Basic and acidic residues" evidence="1">
    <location>
        <begin position="87"/>
        <end position="101"/>
    </location>
</feature>
<evidence type="ECO:0000313" key="4">
    <source>
        <dbReference type="EMBL" id="SDX55940.1"/>
    </source>
</evidence>
<dbReference type="EMBL" id="FNNZ01000036">
    <property type="protein sequence ID" value="SDX55940.1"/>
    <property type="molecule type" value="Genomic_DNA"/>
</dbReference>
<dbReference type="SUPFAM" id="SSF50610">
    <property type="entry name" value="mu transposase, C-terminal domain"/>
    <property type="match status" value="1"/>
</dbReference>
<dbReference type="InterPro" id="IPR036388">
    <property type="entry name" value="WH-like_DNA-bd_sf"/>
</dbReference>
<dbReference type="PROSITE" id="PS50994">
    <property type="entry name" value="INTEGRASE"/>
    <property type="match status" value="1"/>
</dbReference>
<dbReference type="STRING" id="1058.SAMN05421783_13621"/>
<dbReference type="PROSITE" id="PS51702">
    <property type="entry name" value="HTH_MU"/>
    <property type="match status" value="1"/>
</dbReference>
<proteinExistence type="predicted"/>
<dbReference type="InterPro" id="IPR036397">
    <property type="entry name" value="RNaseH_sf"/>
</dbReference>
<dbReference type="InterPro" id="IPR003314">
    <property type="entry name" value="Mu-type_HTH"/>
</dbReference>
<dbReference type="AlphaFoldDB" id="A0A1H3CPH6"/>
<dbReference type="Proteomes" id="UP000198816">
    <property type="component" value="Unassembled WGS sequence"/>
</dbReference>